<dbReference type="Proteomes" id="UP001432059">
    <property type="component" value="Chromosome"/>
</dbReference>
<evidence type="ECO:0000313" key="2">
    <source>
        <dbReference type="EMBL" id="WOC52441.1"/>
    </source>
</evidence>
<protein>
    <recommendedName>
        <fullName evidence="1">Glycosyl transferase family 1 domain-containing protein</fullName>
    </recommendedName>
</protein>
<dbReference type="RefSeq" id="WP_327983845.1">
    <property type="nucleotide sequence ID" value="NZ_CP136426.1"/>
</dbReference>
<sequence>MEEKLLIKNKQTLAILVNGQHKVMGTFSKGYIEHLPYKKVVLFGGLIPIFKVGTPKWKQKLIRYWLTLLALKNPQKIEQLKIKRLTNILKREKIDIALCEFLNTAASAMPACKNANIAMISNVLGYEINDRTVIERFKEKYKALAKYQAHTIPVAKDMIPKLVELGFNDSDITYSPIGPTEDFFKISPNYKSQQFIAIGRFCETKAPHNTILAFNKASQVFPDAKLVMAGTGELMGQCLQLVEQLNIKDKVTFVGWINKEQQKQLLSESMAFVQHSVTAKNGDREGTPVAILEASAAALPIISTLHAGIPDTVANNVTGFLSKENDWESMGDHMIQLLSNKNLCLEMGEKGKKLVKENFSEKQHLHIITNIIQSII</sequence>
<dbReference type="Pfam" id="PF00534">
    <property type="entry name" value="Glycos_transf_1"/>
    <property type="match status" value="1"/>
</dbReference>
<accession>A0AAU0F2W8</accession>
<dbReference type="GO" id="GO:0016757">
    <property type="term" value="F:glycosyltransferase activity"/>
    <property type="evidence" value="ECO:0007669"/>
    <property type="project" value="InterPro"/>
</dbReference>
<evidence type="ECO:0000259" key="1">
    <source>
        <dbReference type="Pfam" id="PF00534"/>
    </source>
</evidence>
<name>A0AAU0F2W8_9FLAO</name>
<gene>
    <name evidence="2" type="ORF">BPO_1794</name>
</gene>
<dbReference type="AlphaFoldDB" id="A0AAU0F2W8"/>
<dbReference type="InterPro" id="IPR001296">
    <property type="entry name" value="Glyco_trans_1"/>
</dbReference>
<proteinExistence type="predicted"/>
<dbReference type="SUPFAM" id="SSF53756">
    <property type="entry name" value="UDP-Glycosyltransferase/glycogen phosphorylase"/>
    <property type="match status" value="1"/>
</dbReference>
<dbReference type="KEGG" id="bpor:BPO_1794"/>
<dbReference type="EMBL" id="CP136426">
    <property type="protein sequence ID" value="WOC52441.1"/>
    <property type="molecule type" value="Genomic_DNA"/>
</dbReference>
<organism evidence="2 3">
    <name type="scientific">Bergeyella porcorum</name>
    <dbReference type="NCBI Taxonomy" id="1735111"/>
    <lineage>
        <taxon>Bacteria</taxon>
        <taxon>Pseudomonadati</taxon>
        <taxon>Bacteroidota</taxon>
        <taxon>Flavobacteriia</taxon>
        <taxon>Flavobacteriales</taxon>
        <taxon>Weeksellaceae</taxon>
        <taxon>Bergeyella</taxon>
    </lineage>
</organism>
<reference evidence="2" key="1">
    <citation type="submission" date="2023-10" db="EMBL/GenBank/DDBJ databases">
        <title>Characterization and whole genome sequencing of a novel strain of Bergeyella porcorum QD2021 isolated from pig.</title>
        <authorList>
            <person name="Liu G."/>
            <person name="Chen C."/>
            <person name="Han X."/>
        </authorList>
    </citation>
    <scope>NUCLEOTIDE SEQUENCE</scope>
    <source>
        <strain evidence="2">QD2021</strain>
    </source>
</reference>
<keyword evidence="3" id="KW-1185">Reference proteome</keyword>
<dbReference type="Gene3D" id="3.40.50.2000">
    <property type="entry name" value="Glycogen Phosphorylase B"/>
    <property type="match status" value="2"/>
</dbReference>
<feature type="domain" description="Glycosyl transferase family 1" evidence="1">
    <location>
        <begin position="181"/>
        <end position="353"/>
    </location>
</feature>
<dbReference type="PANTHER" id="PTHR12526">
    <property type="entry name" value="GLYCOSYLTRANSFERASE"/>
    <property type="match status" value="1"/>
</dbReference>
<evidence type="ECO:0000313" key="3">
    <source>
        <dbReference type="Proteomes" id="UP001432059"/>
    </source>
</evidence>